<organism evidence="2 3">
    <name type="scientific">Leptospira wolbachii serovar Codice str. CDC</name>
    <dbReference type="NCBI Taxonomy" id="1218599"/>
    <lineage>
        <taxon>Bacteria</taxon>
        <taxon>Pseudomonadati</taxon>
        <taxon>Spirochaetota</taxon>
        <taxon>Spirochaetia</taxon>
        <taxon>Leptospirales</taxon>
        <taxon>Leptospiraceae</taxon>
        <taxon>Leptospira</taxon>
    </lineage>
</organism>
<keyword evidence="1" id="KW-0472">Membrane</keyword>
<feature type="transmembrane region" description="Helical" evidence="1">
    <location>
        <begin position="6"/>
        <end position="23"/>
    </location>
</feature>
<name>R8ZZH6_9LEPT</name>
<proteinExistence type="predicted"/>
<keyword evidence="3" id="KW-1185">Reference proteome</keyword>
<keyword evidence="1" id="KW-1133">Transmembrane helix</keyword>
<evidence type="ECO:0000313" key="3">
    <source>
        <dbReference type="Proteomes" id="UP000013984"/>
    </source>
</evidence>
<keyword evidence="1" id="KW-0812">Transmembrane</keyword>
<dbReference type="AlphaFoldDB" id="R8ZZH6"/>
<dbReference type="STRING" id="1218599.LEP1GSC195_3908"/>
<comment type="caution">
    <text evidence="2">The sequence shown here is derived from an EMBL/GenBank/DDBJ whole genome shotgun (WGS) entry which is preliminary data.</text>
</comment>
<protein>
    <submittedName>
        <fullName evidence="2">Uncharacterized protein</fullName>
    </submittedName>
</protein>
<reference evidence="2" key="1">
    <citation type="submission" date="2013-04" db="EMBL/GenBank/DDBJ databases">
        <authorList>
            <person name="Harkins D.M."/>
            <person name="Durkin A.S."/>
            <person name="Brinkac L.M."/>
            <person name="Haft D.H."/>
            <person name="Selengut J.D."/>
            <person name="Sanka R."/>
            <person name="DePew J."/>
            <person name="Purushe J."/>
            <person name="Galloway R.L."/>
            <person name="Vinetz J.M."/>
            <person name="Sutton G.G."/>
            <person name="Nierman W.C."/>
            <person name="Fouts D.E."/>
        </authorList>
    </citation>
    <scope>NUCLEOTIDE SEQUENCE [LARGE SCALE GENOMIC DNA]</scope>
    <source>
        <strain evidence="2">CDC</strain>
    </source>
</reference>
<accession>R8ZZH6</accession>
<evidence type="ECO:0000256" key="1">
    <source>
        <dbReference type="SAM" id="Phobius"/>
    </source>
</evidence>
<dbReference type="Proteomes" id="UP000013984">
    <property type="component" value="Unassembled WGS sequence"/>
</dbReference>
<evidence type="ECO:0000313" key="2">
    <source>
        <dbReference type="EMBL" id="EOQ95338.1"/>
    </source>
</evidence>
<dbReference type="EMBL" id="AOGZ02000014">
    <property type="protein sequence ID" value="EOQ95338.1"/>
    <property type="molecule type" value="Genomic_DNA"/>
</dbReference>
<sequence>MVKEAILWTFSGNSVFLFWAIVYRKYTINGFDQLPSRGNWDFLNLGFKLFLVLKKEVSG</sequence>
<gene>
    <name evidence="2" type="ORF">LEP1GSC195_3908</name>
</gene>